<feature type="transmembrane region" description="Helical" evidence="8">
    <location>
        <begin position="114"/>
        <end position="133"/>
    </location>
</feature>
<dbReference type="GO" id="GO:0005886">
    <property type="term" value="C:plasma membrane"/>
    <property type="evidence" value="ECO:0007669"/>
    <property type="project" value="UniProtKB-SubCell"/>
</dbReference>
<feature type="binding site" evidence="7">
    <location>
        <position position="135"/>
    </location>
    <ligand>
        <name>Mg(2+)</name>
        <dbReference type="ChEBI" id="CHEBI:18420"/>
    </ligand>
</feature>
<evidence type="ECO:0000313" key="9">
    <source>
        <dbReference type="EMBL" id="KAB2814348.1"/>
    </source>
</evidence>
<evidence type="ECO:0000256" key="4">
    <source>
        <dbReference type="ARBA" id="ARBA00022692"/>
    </source>
</evidence>
<sequence length="342" mass="38832">MKTEYLIYPGVFLLLILVMQLYIRLARRYDIVDEPGYRSNHSVTVLRGGGILFPVAILVFFLINGPLHPQFFLGTLLLAVVSFWDDLGNVKAFHRLLVQFVAVGLMIYDLNTGGYGWAALFLMFFVAVGWINAFNFMDGINGITAINAALNLGTLVLINYDLRFIEMRLLVFLMLSVIVFGIYNFRIRALVFAGDVGSITMAYATAFAMAALILKTGQWQYLLFLSVYVVDAGYSVLHRVFHGFNPLKPHRTFLFHMLVNEVGWPHLAVSSLYAGIQLVINLLVYYIIIPANYTNVWGIVLMVVLSILYWTLKSYLRKKAKVKGSLWPEQHEKISLARKKAR</sequence>
<evidence type="ECO:0000256" key="8">
    <source>
        <dbReference type="SAM" id="Phobius"/>
    </source>
</evidence>
<feature type="transmembrane region" description="Helical" evidence="8">
    <location>
        <begin position="140"/>
        <end position="158"/>
    </location>
</feature>
<feature type="transmembrane region" description="Helical" evidence="8">
    <location>
        <begin position="6"/>
        <end position="23"/>
    </location>
</feature>
<keyword evidence="4 8" id="KW-0812">Transmembrane</keyword>
<dbReference type="GO" id="GO:0044038">
    <property type="term" value="P:cell wall macromolecule biosynthetic process"/>
    <property type="evidence" value="ECO:0007669"/>
    <property type="project" value="TreeGrafter"/>
</dbReference>
<feature type="transmembrane region" description="Helical" evidence="8">
    <location>
        <begin position="219"/>
        <end position="241"/>
    </location>
</feature>
<comment type="cofactor">
    <cofactor evidence="7">
        <name>Mg(2+)</name>
        <dbReference type="ChEBI" id="CHEBI:18420"/>
    </cofactor>
</comment>
<accession>A0A6N6RKB0</accession>
<evidence type="ECO:0000256" key="2">
    <source>
        <dbReference type="ARBA" id="ARBA00022475"/>
    </source>
</evidence>
<evidence type="ECO:0000256" key="6">
    <source>
        <dbReference type="ARBA" id="ARBA00023136"/>
    </source>
</evidence>
<comment type="caution">
    <text evidence="9">The sequence shown here is derived from an EMBL/GenBank/DDBJ whole genome shotgun (WGS) entry which is preliminary data.</text>
</comment>
<keyword evidence="2" id="KW-1003">Cell membrane</keyword>
<feature type="transmembrane region" description="Helical" evidence="8">
    <location>
        <begin position="294"/>
        <end position="312"/>
    </location>
</feature>
<feature type="binding site" evidence="7">
    <location>
        <position position="195"/>
    </location>
    <ligand>
        <name>Mg(2+)</name>
        <dbReference type="ChEBI" id="CHEBI:18420"/>
    </ligand>
</feature>
<dbReference type="EMBL" id="WBVO01000001">
    <property type="protein sequence ID" value="KAB2814348.1"/>
    <property type="molecule type" value="Genomic_DNA"/>
</dbReference>
<name>A0A6N6RKB0_9FLAO</name>
<dbReference type="AlphaFoldDB" id="A0A6N6RKB0"/>
<evidence type="ECO:0000256" key="1">
    <source>
        <dbReference type="ARBA" id="ARBA00004651"/>
    </source>
</evidence>
<feature type="transmembrane region" description="Helical" evidence="8">
    <location>
        <begin position="262"/>
        <end position="288"/>
    </location>
</feature>
<reference evidence="9 10" key="1">
    <citation type="submission" date="2019-09" db="EMBL/GenBank/DDBJ databases">
        <title>Genomes of family Cryomorphaceae.</title>
        <authorList>
            <person name="Bowman J.P."/>
        </authorList>
    </citation>
    <scope>NUCLEOTIDE SEQUENCE [LARGE SCALE GENOMIC DNA]</scope>
    <source>
        <strain evidence="9 10">LMG 25704</strain>
    </source>
</reference>
<evidence type="ECO:0000256" key="5">
    <source>
        <dbReference type="ARBA" id="ARBA00022989"/>
    </source>
</evidence>
<evidence type="ECO:0000313" key="10">
    <source>
        <dbReference type="Proteomes" id="UP000468650"/>
    </source>
</evidence>
<keyword evidence="6 8" id="KW-0472">Membrane</keyword>
<dbReference type="GO" id="GO:0046872">
    <property type="term" value="F:metal ion binding"/>
    <property type="evidence" value="ECO:0007669"/>
    <property type="project" value="UniProtKB-KW"/>
</dbReference>
<dbReference type="Proteomes" id="UP000468650">
    <property type="component" value="Unassembled WGS sequence"/>
</dbReference>
<gene>
    <name evidence="9" type="ORF">F8C67_01040</name>
</gene>
<keyword evidence="7" id="KW-0479">Metal-binding</keyword>
<dbReference type="GO" id="GO:0009103">
    <property type="term" value="P:lipopolysaccharide biosynthetic process"/>
    <property type="evidence" value="ECO:0007669"/>
    <property type="project" value="TreeGrafter"/>
</dbReference>
<comment type="subcellular location">
    <subcellularLocation>
        <location evidence="1">Cell membrane</location>
        <topology evidence="1">Multi-pass membrane protein</topology>
    </subcellularLocation>
</comment>
<protein>
    <submittedName>
        <fullName evidence="9">UDP-GlcNAc--UDP-phosphate GlcNAc-1-phosphate transferase</fullName>
    </submittedName>
</protein>
<keyword evidence="7" id="KW-0460">Magnesium</keyword>
<organism evidence="9 10">
    <name type="scientific">Phaeocystidibacter luteus</name>
    <dbReference type="NCBI Taxonomy" id="911197"/>
    <lineage>
        <taxon>Bacteria</taxon>
        <taxon>Pseudomonadati</taxon>
        <taxon>Bacteroidota</taxon>
        <taxon>Flavobacteriia</taxon>
        <taxon>Flavobacteriales</taxon>
        <taxon>Phaeocystidibacteraceae</taxon>
        <taxon>Phaeocystidibacter</taxon>
    </lineage>
</organism>
<dbReference type="GO" id="GO:0071555">
    <property type="term" value="P:cell wall organization"/>
    <property type="evidence" value="ECO:0007669"/>
    <property type="project" value="TreeGrafter"/>
</dbReference>
<feature type="transmembrane region" description="Helical" evidence="8">
    <location>
        <begin position="164"/>
        <end position="183"/>
    </location>
</feature>
<keyword evidence="10" id="KW-1185">Reference proteome</keyword>
<evidence type="ECO:0000256" key="7">
    <source>
        <dbReference type="PIRSR" id="PIRSR600715-1"/>
    </source>
</evidence>
<feature type="transmembrane region" description="Helical" evidence="8">
    <location>
        <begin position="190"/>
        <end position="213"/>
    </location>
</feature>
<dbReference type="InterPro" id="IPR000715">
    <property type="entry name" value="Glycosyl_transferase_4"/>
</dbReference>
<dbReference type="OrthoDB" id="9783652at2"/>
<dbReference type="PANTHER" id="PTHR22926">
    <property type="entry name" value="PHOSPHO-N-ACETYLMURAMOYL-PENTAPEPTIDE-TRANSFERASE"/>
    <property type="match status" value="1"/>
</dbReference>
<feature type="transmembrane region" description="Helical" evidence="8">
    <location>
        <begin position="44"/>
        <end position="63"/>
    </location>
</feature>
<dbReference type="GO" id="GO:0016780">
    <property type="term" value="F:phosphotransferase activity, for other substituted phosphate groups"/>
    <property type="evidence" value="ECO:0007669"/>
    <property type="project" value="InterPro"/>
</dbReference>
<dbReference type="PANTHER" id="PTHR22926:SF3">
    <property type="entry name" value="UNDECAPRENYL-PHOSPHATE ALPHA-N-ACETYLGLUCOSAMINYL 1-PHOSPHATE TRANSFERASE"/>
    <property type="match status" value="1"/>
</dbReference>
<dbReference type="Pfam" id="PF00953">
    <property type="entry name" value="Glycos_transf_4"/>
    <property type="match status" value="1"/>
</dbReference>
<evidence type="ECO:0000256" key="3">
    <source>
        <dbReference type="ARBA" id="ARBA00022679"/>
    </source>
</evidence>
<keyword evidence="3 9" id="KW-0808">Transferase</keyword>
<dbReference type="RefSeq" id="WP_151665928.1">
    <property type="nucleotide sequence ID" value="NZ_WBVO01000001.1"/>
</dbReference>
<keyword evidence="5 8" id="KW-1133">Transmembrane helix</keyword>
<proteinExistence type="predicted"/>